<proteinExistence type="predicted"/>
<dbReference type="GO" id="GO:0004517">
    <property type="term" value="F:nitric-oxide synthase activity"/>
    <property type="evidence" value="ECO:0007669"/>
    <property type="project" value="InterPro"/>
</dbReference>
<evidence type="ECO:0000313" key="6">
    <source>
        <dbReference type="EMBL" id="GAC44170.1"/>
    </source>
</evidence>
<dbReference type="InterPro" id="IPR050607">
    <property type="entry name" value="NOS"/>
</dbReference>
<dbReference type="AlphaFoldDB" id="M9LLH9"/>
<dbReference type="PANTHER" id="PTHR43410">
    <property type="entry name" value="NITRIC OXIDE SYNTHASE OXYGENASE"/>
    <property type="match status" value="1"/>
</dbReference>
<sequence>MTETRTREAQLIEAFEELEHGANMAWRNSIRCIGRLFWSSFQVIDEREASSADEVLEALRRHSLPMEAKSGRR</sequence>
<dbReference type="InterPro" id="IPR004030">
    <property type="entry name" value="NOS_N"/>
</dbReference>
<keyword evidence="3" id="KW-0560">Oxidoreductase</keyword>
<dbReference type="PROSITE" id="PS60001">
    <property type="entry name" value="NOS"/>
    <property type="match status" value="1"/>
</dbReference>
<evidence type="ECO:0000313" key="7">
    <source>
        <dbReference type="Proteomes" id="UP000029453"/>
    </source>
</evidence>
<evidence type="ECO:0000256" key="4">
    <source>
        <dbReference type="ARBA" id="ARBA00023004"/>
    </source>
</evidence>
<evidence type="ECO:0000256" key="1">
    <source>
        <dbReference type="ARBA" id="ARBA00022617"/>
    </source>
</evidence>
<dbReference type="GO" id="GO:0006809">
    <property type="term" value="P:nitric oxide biosynthetic process"/>
    <property type="evidence" value="ECO:0007669"/>
    <property type="project" value="InterPro"/>
</dbReference>
<dbReference type="EMBL" id="BALG01000354">
    <property type="protein sequence ID" value="GAC44170.1"/>
    <property type="molecule type" value="Genomic_DNA"/>
</dbReference>
<gene>
    <name evidence="6" type="ORF">PPOP_3573</name>
</gene>
<dbReference type="Proteomes" id="UP000029453">
    <property type="component" value="Unassembled WGS sequence"/>
</dbReference>
<evidence type="ECO:0000256" key="2">
    <source>
        <dbReference type="ARBA" id="ARBA00022723"/>
    </source>
</evidence>
<feature type="domain" description="Nitric oxide synthase (NOS)" evidence="5">
    <location>
        <begin position="31"/>
        <end position="38"/>
    </location>
</feature>
<accession>M9LLH9</accession>
<keyword evidence="1" id="KW-0349">Heme</keyword>
<dbReference type="PANTHER" id="PTHR43410:SF1">
    <property type="entry name" value="NITRIC OXIDE SYNTHASE"/>
    <property type="match status" value="1"/>
</dbReference>
<name>M9LLH9_PAEPP</name>
<dbReference type="Pfam" id="PF02898">
    <property type="entry name" value="NO_synthase"/>
    <property type="match status" value="1"/>
</dbReference>
<reference evidence="6 7" key="1">
    <citation type="submission" date="2012-10" db="EMBL/GenBank/DDBJ databases">
        <title>Draft Genome Sequence of Paenibacillus popilliae ATCC 14706T.</title>
        <authorList>
            <person name="Iiyama K."/>
            <person name="Mori K."/>
            <person name="Mon H."/>
            <person name="Chieda Y."/>
            <person name="Lee J.M."/>
            <person name="Kusakabe T."/>
            <person name="Tashiro K."/>
            <person name="Asano S."/>
            <person name="Yasunaga-Aoki C."/>
            <person name="Shimizu S."/>
        </authorList>
    </citation>
    <scope>NUCLEOTIDE SEQUENCE [LARGE SCALE GENOMIC DNA]</scope>
    <source>
        <strain evidence="6 7">ATCC 14706</strain>
    </source>
</reference>
<keyword evidence="4" id="KW-0408">Iron</keyword>
<protein>
    <submittedName>
        <fullName evidence="6">Nitric oxide synthase</fullName>
    </submittedName>
</protein>
<dbReference type="Gene3D" id="3.90.340.10">
    <property type="entry name" value="Nitric Oxide Synthase, Chain A, domain 1"/>
    <property type="match status" value="1"/>
</dbReference>
<keyword evidence="7" id="KW-1185">Reference proteome</keyword>
<dbReference type="InterPro" id="IPR036119">
    <property type="entry name" value="NOS_N_sf"/>
</dbReference>
<evidence type="ECO:0000259" key="5">
    <source>
        <dbReference type="PROSITE" id="PS60001"/>
    </source>
</evidence>
<organism evidence="6 7">
    <name type="scientific">Paenibacillus popilliae ATCC 14706</name>
    <dbReference type="NCBI Taxonomy" id="1212764"/>
    <lineage>
        <taxon>Bacteria</taxon>
        <taxon>Bacillati</taxon>
        <taxon>Bacillota</taxon>
        <taxon>Bacilli</taxon>
        <taxon>Bacillales</taxon>
        <taxon>Paenibacillaceae</taxon>
        <taxon>Paenibacillus</taxon>
    </lineage>
</organism>
<dbReference type="SUPFAM" id="SSF56512">
    <property type="entry name" value="Nitric oxide (NO) synthase oxygenase domain"/>
    <property type="match status" value="1"/>
</dbReference>
<dbReference type="GO" id="GO:0046872">
    <property type="term" value="F:metal ion binding"/>
    <property type="evidence" value="ECO:0007669"/>
    <property type="project" value="UniProtKB-KW"/>
</dbReference>
<dbReference type="InterPro" id="IPR044943">
    <property type="entry name" value="NOS_dom_1"/>
</dbReference>
<comment type="caution">
    <text evidence="6">The sequence shown here is derived from an EMBL/GenBank/DDBJ whole genome shotgun (WGS) entry which is preliminary data.</text>
</comment>
<evidence type="ECO:0000256" key="3">
    <source>
        <dbReference type="ARBA" id="ARBA00023002"/>
    </source>
</evidence>
<keyword evidence="2" id="KW-0479">Metal-binding</keyword>